<evidence type="ECO:0000259" key="2">
    <source>
        <dbReference type="Pfam" id="PF03372"/>
    </source>
</evidence>
<dbReference type="Proteomes" id="UP001633002">
    <property type="component" value="Unassembled WGS sequence"/>
</dbReference>
<dbReference type="SUPFAM" id="SSF56219">
    <property type="entry name" value="DNase I-like"/>
    <property type="match status" value="1"/>
</dbReference>
<dbReference type="Pfam" id="PF03372">
    <property type="entry name" value="Exo_endo_phos"/>
    <property type="match status" value="1"/>
</dbReference>
<evidence type="ECO:0000313" key="3">
    <source>
        <dbReference type="EMBL" id="KAL3693684.1"/>
    </source>
</evidence>
<comment type="caution">
    <text evidence="3">The sequence shown here is derived from an EMBL/GenBank/DDBJ whole genome shotgun (WGS) entry which is preliminary data.</text>
</comment>
<organism evidence="3 4">
    <name type="scientific">Riccia sorocarpa</name>
    <dbReference type="NCBI Taxonomy" id="122646"/>
    <lineage>
        <taxon>Eukaryota</taxon>
        <taxon>Viridiplantae</taxon>
        <taxon>Streptophyta</taxon>
        <taxon>Embryophyta</taxon>
        <taxon>Marchantiophyta</taxon>
        <taxon>Marchantiopsida</taxon>
        <taxon>Marchantiidae</taxon>
        <taxon>Marchantiales</taxon>
        <taxon>Ricciaceae</taxon>
        <taxon>Riccia</taxon>
    </lineage>
</organism>
<dbReference type="InterPro" id="IPR005135">
    <property type="entry name" value="Endo/exonuclease/phosphatase"/>
</dbReference>
<dbReference type="EMBL" id="JBJQOH010000003">
    <property type="protein sequence ID" value="KAL3693684.1"/>
    <property type="molecule type" value="Genomic_DNA"/>
</dbReference>
<dbReference type="PANTHER" id="PTHR19446">
    <property type="entry name" value="REVERSE TRANSCRIPTASES"/>
    <property type="match status" value="1"/>
</dbReference>
<reference evidence="3 4" key="1">
    <citation type="submission" date="2024-09" db="EMBL/GenBank/DDBJ databases">
        <title>Chromosome-scale assembly of Riccia sorocarpa.</title>
        <authorList>
            <person name="Paukszto L."/>
        </authorList>
    </citation>
    <scope>NUCLEOTIDE SEQUENCE [LARGE SCALE GENOMIC DNA]</scope>
    <source>
        <strain evidence="3">LP-2024</strain>
        <tissue evidence="3">Aerial parts of the thallus</tissue>
    </source>
</reference>
<gene>
    <name evidence="3" type="ORF">R1sor_007335</name>
</gene>
<evidence type="ECO:0000259" key="1">
    <source>
        <dbReference type="Pfam" id="PF00078"/>
    </source>
</evidence>
<accession>A0ABD3HSU0</accession>
<dbReference type="Gene3D" id="3.60.10.10">
    <property type="entry name" value="Endonuclease/exonuclease/phosphatase"/>
    <property type="match status" value="1"/>
</dbReference>
<proteinExistence type="predicted"/>
<evidence type="ECO:0008006" key="5">
    <source>
        <dbReference type="Google" id="ProtNLM"/>
    </source>
</evidence>
<dbReference type="Pfam" id="PF00078">
    <property type="entry name" value="RVT_1"/>
    <property type="match status" value="1"/>
</dbReference>
<keyword evidence="4" id="KW-1185">Reference proteome</keyword>
<dbReference type="AlphaFoldDB" id="A0ABD3HSU0"/>
<dbReference type="InterPro" id="IPR036691">
    <property type="entry name" value="Endo/exonu/phosph_ase_sf"/>
</dbReference>
<feature type="domain" description="Reverse transcriptase" evidence="1">
    <location>
        <begin position="677"/>
        <end position="784"/>
    </location>
</feature>
<dbReference type="InterPro" id="IPR000477">
    <property type="entry name" value="RT_dom"/>
</dbReference>
<feature type="domain" description="Endonuclease/exonuclease/phosphatase" evidence="2">
    <location>
        <begin position="197"/>
        <end position="414"/>
    </location>
</feature>
<name>A0ABD3HSU0_9MARC</name>
<protein>
    <recommendedName>
        <fullName evidence="5">Reverse transcriptase domain-containing protein</fullName>
    </recommendedName>
</protein>
<evidence type="ECO:0000313" key="4">
    <source>
        <dbReference type="Proteomes" id="UP001633002"/>
    </source>
</evidence>
<sequence length="805" mass="90874">MDKKSCGSSLMEGLKEKRVGDQLESLGLRQRMQILRDGAIGSSEETEGSVLAARTAKQYDFITGLFTEVLKEVSQIVKQLKLLREEVKQRAVDIVPPPGQDLSSALEAMEVRLRTYAVCAQEAHRVAFDDREREYSAREARNCNLRVVGLLESDGEDTMAAVVDFFRDTLRVQSLEVEHTVRVGKRESVGGVGTWKDADLVILVETWEIGENSLVELPNFTFVTSVQNWRKCERGRGFGGVAIWLRNGVDLTVTVDHKDPLKQFICLRVSMKLTGTIGFLFACYFAPAGALVYSRRGEESPFMALTEYISKVDGRGPVWVFGDFNSRIQTTQGENQSSPEDLSWRRQVEEEKWARVSEDVGSNSFAPAFTQMLNTCELTVLNGTSGFPYTSGFTCYTRMGNSTVDFLLANTAGRDMVAQFRIGSRAPESDHSSLSCVLTGFDCKRSRTRTSAPRLLRGLDRSKKEVYERTLTDRLSTIGQDALLVSQVLIQTMREVLLRGANPDKVWYDAECHDARLKAMSSLPVDQEGAYRVYKNFVKAKKRAFLRSKQEELTRALYTEPRLFWKQFHTKQRVTELSVTDLKRYVEELYFFLNASRMPETEGPGCVFTSKEVERGWKAMAGGRAADFEGLTVETLRWGGPVLLDVMTELFNKACREGLPDSWVARKVVALYKSGSKTNPRSYRTIMIATIFAKVLGRLLENRLSDWCEETGVRALAQADFRREHSVLDHALTLRVIMEEAKHVRKPLFLLFVDFRRAFDSVSRGKLWDRLNSLGVPSDLVRSISLLYHTVRAKISSSDDGIGKN</sequence>